<dbReference type="RefSeq" id="WP_157425415.1">
    <property type="nucleotide sequence ID" value="NZ_BAAANI010000003.1"/>
</dbReference>
<gene>
    <name evidence="2" type="ORF">ACFFQV_15260</name>
</gene>
<evidence type="ECO:0000313" key="2">
    <source>
        <dbReference type="EMBL" id="MFB9643650.1"/>
    </source>
</evidence>
<protein>
    <recommendedName>
        <fullName evidence="4">Signal recognition particle-docking protein FtsY</fullName>
    </recommendedName>
</protein>
<evidence type="ECO:0000256" key="1">
    <source>
        <dbReference type="SAM" id="MobiDB-lite"/>
    </source>
</evidence>
<organism evidence="2 3">
    <name type="scientific">Agromyces lapidis</name>
    <dbReference type="NCBI Taxonomy" id="279574"/>
    <lineage>
        <taxon>Bacteria</taxon>
        <taxon>Bacillati</taxon>
        <taxon>Actinomycetota</taxon>
        <taxon>Actinomycetes</taxon>
        <taxon>Micrococcales</taxon>
        <taxon>Microbacteriaceae</taxon>
        <taxon>Agromyces</taxon>
    </lineage>
</organism>
<proteinExistence type="predicted"/>
<evidence type="ECO:0008006" key="4">
    <source>
        <dbReference type="Google" id="ProtNLM"/>
    </source>
</evidence>
<name>A0ABV5STG5_9MICO</name>
<accession>A0ABV5STG5</accession>
<feature type="region of interest" description="Disordered" evidence="1">
    <location>
        <begin position="61"/>
        <end position="95"/>
    </location>
</feature>
<reference evidence="2 3" key="1">
    <citation type="submission" date="2024-09" db="EMBL/GenBank/DDBJ databases">
        <authorList>
            <person name="Sun Q."/>
            <person name="Mori K."/>
        </authorList>
    </citation>
    <scope>NUCLEOTIDE SEQUENCE [LARGE SCALE GENOMIC DNA]</scope>
    <source>
        <strain evidence="2 3">JCM 14321</strain>
    </source>
</reference>
<comment type="caution">
    <text evidence="2">The sequence shown here is derived from an EMBL/GenBank/DDBJ whole genome shotgun (WGS) entry which is preliminary data.</text>
</comment>
<sequence length="108" mass="11754">MDWWIWLLCALLALVVLGVAVKRGWIDLSDKTKKGRPSGSAVMMIGDEVFAPRKYEAQVELDRQKRLPTPAPTPDGDKGIAFADEGSDASGAPAARAERFKGSIRLDV</sequence>
<dbReference type="EMBL" id="JBHMBL010000003">
    <property type="protein sequence ID" value="MFB9643650.1"/>
    <property type="molecule type" value="Genomic_DNA"/>
</dbReference>
<dbReference type="Proteomes" id="UP001589667">
    <property type="component" value="Unassembled WGS sequence"/>
</dbReference>
<keyword evidence="3" id="KW-1185">Reference proteome</keyword>
<evidence type="ECO:0000313" key="3">
    <source>
        <dbReference type="Proteomes" id="UP001589667"/>
    </source>
</evidence>